<keyword evidence="6" id="KW-1185">Reference proteome</keyword>
<organism evidence="5 6">
    <name type="scientific">Sinomonas halotolerans</name>
    <dbReference type="NCBI Taxonomy" id="1644133"/>
    <lineage>
        <taxon>Bacteria</taxon>
        <taxon>Bacillati</taxon>
        <taxon>Actinomycetota</taxon>
        <taxon>Actinomycetes</taxon>
        <taxon>Micrococcales</taxon>
        <taxon>Micrococcaceae</taxon>
        <taxon>Sinomonas</taxon>
    </lineage>
</organism>
<proteinExistence type="predicted"/>
<evidence type="ECO:0000256" key="1">
    <source>
        <dbReference type="ARBA" id="ARBA00023015"/>
    </source>
</evidence>
<dbReference type="SMART" id="SM00354">
    <property type="entry name" value="HTH_LACI"/>
    <property type="match status" value="1"/>
</dbReference>
<dbReference type="Proteomes" id="UP001422074">
    <property type="component" value="Unassembled WGS sequence"/>
</dbReference>
<evidence type="ECO:0000259" key="4">
    <source>
        <dbReference type="PROSITE" id="PS50932"/>
    </source>
</evidence>
<dbReference type="PANTHER" id="PTHR30146:SF109">
    <property type="entry name" value="HTH-TYPE TRANSCRIPTIONAL REGULATOR GALS"/>
    <property type="match status" value="1"/>
</dbReference>
<name>A0ABU9X5C0_9MICC</name>
<sequence length="341" mass="35863">MVAMPHQPAPAKPAVTRKDVARLAGVSTAVVSYVMNGGPKRVSPTTEAKVRKAITALGYRPNAAARALKLGSSEMLGMVVPDATNPFFASLARAVEVAAAERGYAMLLADSDGSLRTERRLVENLVSRRVDGVFLCSVLFDPDLTDLEQAEIPAVLLNHSSEAPGFNSVGVAFQDGARAAVEHLVGHGHRSIGLVMGTNTGGDLDAREVGWRQGVREAGLPEGPVLRVPFTREGGYRAGRDLIAGVDRPAAVFVSSDLQAVGLLRAVHEAGLKIPQDLAIFSFDGSAEAEYSWPPLSTVAQPIEAMARAAVDALIDAEVGVPTQSRIFPAELVPRSSCGCP</sequence>
<evidence type="ECO:0000256" key="2">
    <source>
        <dbReference type="ARBA" id="ARBA00023125"/>
    </source>
</evidence>
<dbReference type="SUPFAM" id="SSF47413">
    <property type="entry name" value="lambda repressor-like DNA-binding domains"/>
    <property type="match status" value="1"/>
</dbReference>
<evidence type="ECO:0000313" key="5">
    <source>
        <dbReference type="EMBL" id="MEN2745303.1"/>
    </source>
</evidence>
<comment type="caution">
    <text evidence="5">The sequence shown here is derived from an EMBL/GenBank/DDBJ whole genome shotgun (WGS) entry which is preliminary data.</text>
</comment>
<evidence type="ECO:0000313" key="6">
    <source>
        <dbReference type="Proteomes" id="UP001422074"/>
    </source>
</evidence>
<dbReference type="Pfam" id="PF00356">
    <property type="entry name" value="LacI"/>
    <property type="match status" value="1"/>
</dbReference>
<dbReference type="SUPFAM" id="SSF53822">
    <property type="entry name" value="Periplasmic binding protein-like I"/>
    <property type="match status" value="1"/>
</dbReference>
<keyword evidence="3" id="KW-0804">Transcription</keyword>
<dbReference type="RefSeq" id="WP_345885657.1">
    <property type="nucleotide sequence ID" value="NZ_JBDFRB010000011.1"/>
</dbReference>
<dbReference type="Gene3D" id="3.40.50.2300">
    <property type="match status" value="2"/>
</dbReference>
<dbReference type="InterPro" id="IPR046335">
    <property type="entry name" value="LacI/GalR-like_sensor"/>
</dbReference>
<dbReference type="GO" id="GO:0003677">
    <property type="term" value="F:DNA binding"/>
    <property type="evidence" value="ECO:0007669"/>
    <property type="project" value="UniProtKB-KW"/>
</dbReference>
<dbReference type="PANTHER" id="PTHR30146">
    <property type="entry name" value="LACI-RELATED TRANSCRIPTIONAL REPRESSOR"/>
    <property type="match status" value="1"/>
</dbReference>
<dbReference type="Gene3D" id="1.10.260.40">
    <property type="entry name" value="lambda repressor-like DNA-binding domains"/>
    <property type="match status" value="1"/>
</dbReference>
<evidence type="ECO:0000256" key="3">
    <source>
        <dbReference type="ARBA" id="ARBA00023163"/>
    </source>
</evidence>
<protein>
    <submittedName>
        <fullName evidence="5">LacI family DNA-binding transcriptional regulator</fullName>
    </submittedName>
</protein>
<keyword evidence="1" id="KW-0805">Transcription regulation</keyword>
<dbReference type="InterPro" id="IPR000843">
    <property type="entry name" value="HTH_LacI"/>
</dbReference>
<feature type="domain" description="HTH lacI-type" evidence="4">
    <location>
        <begin position="15"/>
        <end position="70"/>
    </location>
</feature>
<dbReference type="InterPro" id="IPR010982">
    <property type="entry name" value="Lambda_DNA-bd_dom_sf"/>
</dbReference>
<dbReference type="CDD" id="cd01392">
    <property type="entry name" value="HTH_LacI"/>
    <property type="match status" value="1"/>
</dbReference>
<dbReference type="Pfam" id="PF13377">
    <property type="entry name" value="Peripla_BP_3"/>
    <property type="match status" value="1"/>
</dbReference>
<accession>A0ABU9X5C0</accession>
<dbReference type="CDD" id="cd06267">
    <property type="entry name" value="PBP1_LacI_sugar_binding-like"/>
    <property type="match status" value="1"/>
</dbReference>
<dbReference type="EMBL" id="JBDFRB010000011">
    <property type="protein sequence ID" value="MEN2745303.1"/>
    <property type="molecule type" value="Genomic_DNA"/>
</dbReference>
<dbReference type="PROSITE" id="PS50932">
    <property type="entry name" value="HTH_LACI_2"/>
    <property type="match status" value="1"/>
</dbReference>
<keyword evidence="2 5" id="KW-0238">DNA-binding</keyword>
<dbReference type="InterPro" id="IPR028082">
    <property type="entry name" value="Peripla_BP_I"/>
</dbReference>
<reference evidence="5 6" key="1">
    <citation type="submission" date="2024-05" db="EMBL/GenBank/DDBJ databases">
        <title>Sinomonas sp. nov., isolated from a waste landfill.</title>
        <authorList>
            <person name="Zhao Y."/>
        </authorList>
    </citation>
    <scope>NUCLEOTIDE SEQUENCE [LARGE SCALE GENOMIC DNA]</scope>
    <source>
        <strain evidence="5 6">CCTCC AB2014300</strain>
    </source>
</reference>
<gene>
    <name evidence="5" type="ORF">ABCQ75_12265</name>
</gene>